<dbReference type="InterPro" id="IPR007194">
    <property type="entry name" value="TRAPP_component"/>
</dbReference>
<dbReference type="SUPFAM" id="SSF111126">
    <property type="entry name" value="Ligand-binding domain in the NO signalling and Golgi transport"/>
    <property type="match status" value="1"/>
</dbReference>
<dbReference type="Gene3D" id="3.30.1380.20">
    <property type="entry name" value="Trafficking protein particle complex subunit 3"/>
    <property type="match status" value="1"/>
</dbReference>
<comment type="subcellular location">
    <subcellularLocation>
        <location evidence="1">Endoplasmic reticulum</location>
    </subcellularLocation>
    <subcellularLocation>
        <location evidence="7">Golgi apparatus</location>
        <location evidence="7">cis-Golgi network</location>
    </subcellularLocation>
</comment>
<keyword evidence="6 7" id="KW-0333">Golgi apparatus</keyword>
<evidence type="ECO:0000313" key="8">
    <source>
        <dbReference type="EMBL" id="KAH6599199.1"/>
    </source>
</evidence>
<evidence type="ECO:0000256" key="5">
    <source>
        <dbReference type="ARBA" id="ARBA00022892"/>
    </source>
</evidence>
<dbReference type="PIRSF" id="PIRSF017479">
    <property type="entry name" value="TRAPP_I_complex_Trs31"/>
    <property type="match status" value="1"/>
</dbReference>
<comment type="caution">
    <text evidence="8">The sequence shown here is derived from an EMBL/GenBank/DDBJ whole genome shotgun (WGS) entry which is preliminary data.</text>
</comment>
<dbReference type="Pfam" id="PF04051">
    <property type="entry name" value="TRAPP"/>
    <property type="match status" value="1"/>
</dbReference>
<gene>
    <name evidence="8" type="ORF">BASA50_003227</name>
</gene>
<dbReference type="EMBL" id="JAFCIX010000076">
    <property type="protein sequence ID" value="KAH6599199.1"/>
    <property type="molecule type" value="Genomic_DNA"/>
</dbReference>
<accession>A0ABQ8FJ58</accession>
<reference evidence="8 9" key="1">
    <citation type="submission" date="2021-02" db="EMBL/GenBank/DDBJ databases">
        <title>Variation within the Batrachochytrium salamandrivorans European outbreak.</title>
        <authorList>
            <person name="Kelly M."/>
            <person name="Pasmans F."/>
            <person name="Shea T.P."/>
            <person name="Munoz J.F."/>
            <person name="Carranza S."/>
            <person name="Cuomo C.A."/>
            <person name="Martel A."/>
        </authorList>
    </citation>
    <scope>NUCLEOTIDE SEQUENCE [LARGE SCALE GENOMIC DNA]</scope>
    <source>
        <strain evidence="8 9">AMFP18/2</strain>
    </source>
</reference>
<comment type="similarity">
    <text evidence="2 7">Belongs to the TRAPP small subunits family. BET3 subfamily.</text>
</comment>
<evidence type="ECO:0000256" key="1">
    <source>
        <dbReference type="ARBA" id="ARBA00004240"/>
    </source>
</evidence>
<sequence>MSKQMLPMSKRPAILDRNLNRTRNSEVSLSAYAFLLSEMIQYTQKRVAGIQDLEKRLSDFGYRVGIRMLELILWRDRNAKRETRILGALYFINTAVWKALFGKQADSLEKGTDNDDEYMISDNEPLITKYISVPREMSSLNCGAFTAGVVEAILDGCQFPARVTAHSTGNDTFPSRTTVLIKFDKTVMLREKTLEAGK</sequence>
<keyword evidence="3 7" id="KW-0813">Transport</keyword>
<dbReference type="PANTHER" id="PTHR20902">
    <property type="entry name" value="41-2 PROTEIN ANTIGEN-RELATED"/>
    <property type="match status" value="1"/>
</dbReference>
<dbReference type="InterPro" id="IPR024096">
    <property type="entry name" value="NO_sig/Golgi_transp_ligand-bd"/>
</dbReference>
<keyword evidence="4 7" id="KW-0256">Endoplasmic reticulum</keyword>
<dbReference type="Proteomes" id="UP001648503">
    <property type="component" value="Unassembled WGS sequence"/>
</dbReference>
<organism evidence="8 9">
    <name type="scientific">Batrachochytrium salamandrivorans</name>
    <dbReference type="NCBI Taxonomy" id="1357716"/>
    <lineage>
        <taxon>Eukaryota</taxon>
        <taxon>Fungi</taxon>
        <taxon>Fungi incertae sedis</taxon>
        <taxon>Chytridiomycota</taxon>
        <taxon>Chytridiomycota incertae sedis</taxon>
        <taxon>Chytridiomycetes</taxon>
        <taxon>Rhizophydiales</taxon>
        <taxon>Rhizophydiales incertae sedis</taxon>
        <taxon>Batrachochytrium</taxon>
    </lineage>
</organism>
<evidence type="ECO:0000313" key="9">
    <source>
        <dbReference type="Proteomes" id="UP001648503"/>
    </source>
</evidence>
<comment type="subunit">
    <text evidence="7">Part of the multisubunit TRAPP (transport protein particle) complex.</text>
</comment>
<evidence type="ECO:0000256" key="7">
    <source>
        <dbReference type="PIRNR" id="PIRNR017479"/>
    </source>
</evidence>
<protein>
    <recommendedName>
        <fullName evidence="7">Trafficking protein particle complex subunit</fullName>
    </recommendedName>
</protein>
<name>A0ABQ8FJ58_9FUNG</name>
<evidence type="ECO:0000256" key="4">
    <source>
        <dbReference type="ARBA" id="ARBA00022824"/>
    </source>
</evidence>
<proteinExistence type="inferred from homology"/>
<evidence type="ECO:0000256" key="6">
    <source>
        <dbReference type="ARBA" id="ARBA00023034"/>
    </source>
</evidence>
<dbReference type="InterPro" id="IPR016696">
    <property type="entry name" value="TRAPP-I_su5"/>
</dbReference>
<keyword evidence="5 7" id="KW-0931">ER-Golgi transport</keyword>
<keyword evidence="9" id="KW-1185">Reference proteome</keyword>
<dbReference type="PANTHER" id="PTHR20902:SF0">
    <property type="entry name" value="TRAFFICKING PROTEIN PARTICLE COMPLEX SUBUNIT 5"/>
    <property type="match status" value="1"/>
</dbReference>
<evidence type="ECO:0000256" key="3">
    <source>
        <dbReference type="ARBA" id="ARBA00022448"/>
    </source>
</evidence>
<evidence type="ECO:0000256" key="2">
    <source>
        <dbReference type="ARBA" id="ARBA00006218"/>
    </source>
</evidence>
<dbReference type="CDD" id="cd14943">
    <property type="entry name" value="TRAPPC5_Trs31"/>
    <property type="match status" value="1"/>
</dbReference>